<dbReference type="EMBL" id="QFQB01000094">
    <property type="protein sequence ID" value="PZQ44402.1"/>
    <property type="molecule type" value="Genomic_DNA"/>
</dbReference>
<feature type="transmembrane region" description="Helical" evidence="1">
    <location>
        <begin position="83"/>
        <end position="111"/>
    </location>
</feature>
<organism evidence="2 3">
    <name type="scientific">Micavibrio aeruginosavorus</name>
    <dbReference type="NCBI Taxonomy" id="349221"/>
    <lineage>
        <taxon>Bacteria</taxon>
        <taxon>Pseudomonadati</taxon>
        <taxon>Bdellovibrionota</taxon>
        <taxon>Bdellovibrionia</taxon>
        <taxon>Bdellovibrionales</taxon>
        <taxon>Pseudobdellovibrionaceae</taxon>
        <taxon>Micavibrio</taxon>
    </lineage>
</organism>
<sequence>MFGKILDVGHHRTTTEAVWFYFISLALMVGISTTLVHFLGMAGVVDGGGSFFAGGETYTLIGTVMVLLISGLILTGRNLTSDIFSVLVVGVGVYLSYTSSVMIGLIPVALLTTLKTK</sequence>
<protein>
    <submittedName>
        <fullName evidence="2">Uncharacterized protein</fullName>
    </submittedName>
</protein>
<feature type="transmembrane region" description="Helical" evidence="1">
    <location>
        <begin position="57"/>
        <end position="77"/>
    </location>
</feature>
<evidence type="ECO:0000313" key="2">
    <source>
        <dbReference type="EMBL" id="PZQ44402.1"/>
    </source>
</evidence>
<feature type="transmembrane region" description="Helical" evidence="1">
    <location>
        <begin position="20"/>
        <end position="45"/>
    </location>
</feature>
<evidence type="ECO:0000256" key="1">
    <source>
        <dbReference type="SAM" id="Phobius"/>
    </source>
</evidence>
<gene>
    <name evidence="2" type="ORF">DI551_10195</name>
</gene>
<evidence type="ECO:0000313" key="3">
    <source>
        <dbReference type="Proteomes" id="UP000249417"/>
    </source>
</evidence>
<proteinExistence type="predicted"/>
<name>A0A2W5MT29_9BACT</name>
<reference evidence="2 3" key="1">
    <citation type="submission" date="2017-08" db="EMBL/GenBank/DDBJ databases">
        <title>Infants hospitalized years apart are colonized by the same room-sourced microbial strains.</title>
        <authorList>
            <person name="Brooks B."/>
            <person name="Olm M.R."/>
            <person name="Firek B.A."/>
            <person name="Baker R."/>
            <person name="Thomas B.C."/>
            <person name="Morowitz M.J."/>
            <person name="Banfield J.F."/>
        </authorList>
    </citation>
    <scope>NUCLEOTIDE SEQUENCE [LARGE SCALE GENOMIC DNA]</scope>
    <source>
        <strain evidence="2">S2_005_002_R2_29</strain>
    </source>
</reference>
<keyword evidence="1" id="KW-0812">Transmembrane</keyword>
<accession>A0A2W5MT29</accession>
<keyword evidence="1" id="KW-0472">Membrane</keyword>
<keyword evidence="1" id="KW-1133">Transmembrane helix</keyword>
<dbReference type="AlphaFoldDB" id="A0A2W5MT29"/>
<comment type="caution">
    <text evidence="2">The sequence shown here is derived from an EMBL/GenBank/DDBJ whole genome shotgun (WGS) entry which is preliminary data.</text>
</comment>
<dbReference type="Proteomes" id="UP000249417">
    <property type="component" value="Unassembled WGS sequence"/>
</dbReference>